<keyword evidence="1" id="KW-0863">Zinc-finger</keyword>
<dbReference type="Proteomes" id="UP001497516">
    <property type="component" value="Chromosome 5"/>
</dbReference>
<dbReference type="GO" id="GO:0008270">
    <property type="term" value="F:zinc ion binding"/>
    <property type="evidence" value="ECO:0007669"/>
    <property type="project" value="UniProtKB-KW"/>
</dbReference>
<evidence type="ECO:0000259" key="3">
    <source>
        <dbReference type="PROSITE" id="PS50158"/>
    </source>
</evidence>
<feature type="compositionally biased region" description="Polar residues" evidence="2">
    <location>
        <begin position="420"/>
        <end position="433"/>
    </location>
</feature>
<feature type="compositionally biased region" description="Polar residues" evidence="2">
    <location>
        <begin position="395"/>
        <end position="410"/>
    </location>
</feature>
<keyword evidence="1" id="KW-0862">Zinc</keyword>
<sequence>MSNHTQAKSYSLNSQSPHSLSVAETENINPSLFKPPRPENRVAFSGNIIEPWDWRTEEGEAFMVIHTHQSQIPPNYLALSLLGIKDGFPLCSISKPWSPWSCYPNPDLKDYLLCPDSEIPLLPLQMANQTENSISVQSQEWDDEELAIIFTDEFPQSQEGPRLRLVGKLFTEREISRWTISGKINGAWSHFCEPTVHEVQRAKNTFIFTFGTAAEMEKARVGRPWNVSGCMLQLKQWDESIIPQDLPFDLADFWIQIHGIPEHRKTVSNIQSAVAMFKQIHNIDMRGLNSERYMEFVRVLVQVDLNRPLPPGSYFNNNGCREWMGFRYEKLYSLCYYCGRYGHNKQECPRRIADVEARVAGPPEGRFTPWMKAGTNARRPPPPPRGRIMPLPTADTGSSSNSPGFEQNQIWVAGGGSPGTGSFNPADSSSPTTDGGWGLAIRGPSGFTPHPFPGGDSSASPRSVSGPHSQRLQSPISAQNMVYYGAQAAAFSPTRENINRLLSPSVVRNLSMDLNEGQWAGMHQAHHTHSVLEGIQAQASLLCTSNQPNQSNLAQVMIDINQKMDLNKKTSRGKPATVCCFFRGGSEGAEEEEAGSGTRL</sequence>
<accession>A0AAV2EYZ2</accession>
<gene>
    <name evidence="4" type="ORF">LTRI10_LOCUS31396</name>
</gene>
<dbReference type="InterPro" id="IPR001878">
    <property type="entry name" value="Znf_CCHC"/>
</dbReference>
<evidence type="ECO:0000313" key="5">
    <source>
        <dbReference type="Proteomes" id="UP001497516"/>
    </source>
</evidence>
<evidence type="ECO:0000256" key="2">
    <source>
        <dbReference type="SAM" id="MobiDB-lite"/>
    </source>
</evidence>
<dbReference type="Pfam" id="PF14111">
    <property type="entry name" value="DUF4283"/>
    <property type="match status" value="1"/>
</dbReference>
<dbReference type="InterPro" id="IPR025558">
    <property type="entry name" value="DUF4283"/>
</dbReference>
<dbReference type="InterPro" id="IPR040256">
    <property type="entry name" value="At4g02000-like"/>
</dbReference>
<dbReference type="PANTHER" id="PTHR31286:SF178">
    <property type="entry name" value="DUF4283 DOMAIN-CONTAINING PROTEIN"/>
    <property type="match status" value="1"/>
</dbReference>
<reference evidence="4 5" key="1">
    <citation type="submission" date="2024-04" db="EMBL/GenBank/DDBJ databases">
        <authorList>
            <person name="Fracassetti M."/>
        </authorList>
    </citation>
    <scope>NUCLEOTIDE SEQUENCE [LARGE SCALE GENOMIC DNA]</scope>
</reference>
<feature type="region of interest" description="Disordered" evidence="2">
    <location>
        <begin position="365"/>
        <end position="472"/>
    </location>
</feature>
<dbReference type="AlphaFoldDB" id="A0AAV2EYZ2"/>
<protein>
    <recommendedName>
        <fullName evidence="3">CCHC-type domain-containing protein</fullName>
    </recommendedName>
</protein>
<dbReference type="Pfam" id="PF14392">
    <property type="entry name" value="zf-CCHC_4"/>
    <property type="match status" value="1"/>
</dbReference>
<keyword evidence="1" id="KW-0479">Metal-binding</keyword>
<evidence type="ECO:0000313" key="4">
    <source>
        <dbReference type="EMBL" id="CAL1390625.1"/>
    </source>
</evidence>
<dbReference type="InterPro" id="IPR036875">
    <property type="entry name" value="Znf_CCHC_sf"/>
</dbReference>
<dbReference type="InterPro" id="IPR025836">
    <property type="entry name" value="Zn_knuckle_CX2CX4HX4C"/>
</dbReference>
<feature type="region of interest" description="Disordered" evidence="2">
    <location>
        <begin position="1"/>
        <end position="21"/>
    </location>
</feature>
<dbReference type="SUPFAM" id="SSF57756">
    <property type="entry name" value="Retrovirus zinc finger-like domains"/>
    <property type="match status" value="1"/>
</dbReference>
<feature type="compositionally biased region" description="Polar residues" evidence="2">
    <location>
        <begin position="457"/>
        <end position="472"/>
    </location>
</feature>
<keyword evidence="5" id="KW-1185">Reference proteome</keyword>
<organism evidence="4 5">
    <name type="scientific">Linum trigynum</name>
    <dbReference type="NCBI Taxonomy" id="586398"/>
    <lineage>
        <taxon>Eukaryota</taxon>
        <taxon>Viridiplantae</taxon>
        <taxon>Streptophyta</taxon>
        <taxon>Embryophyta</taxon>
        <taxon>Tracheophyta</taxon>
        <taxon>Spermatophyta</taxon>
        <taxon>Magnoliopsida</taxon>
        <taxon>eudicotyledons</taxon>
        <taxon>Gunneridae</taxon>
        <taxon>Pentapetalae</taxon>
        <taxon>rosids</taxon>
        <taxon>fabids</taxon>
        <taxon>Malpighiales</taxon>
        <taxon>Linaceae</taxon>
        <taxon>Linum</taxon>
    </lineage>
</organism>
<proteinExistence type="predicted"/>
<dbReference type="PROSITE" id="PS50158">
    <property type="entry name" value="ZF_CCHC"/>
    <property type="match status" value="1"/>
</dbReference>
<dbReference type="GO" id="GO:0003676">
    <property type="term" value="F:nucleic acid binding"/>
    <property type="evidence" value="ECO:0007669"/>
    <property type="project" value="InterPro"/>
</dbReference>
<name>A0AAV2EYZ2_9ROSI</name>
<dbReference type="PANTHER" id="PTHR31286">
    <property type="entry name" value="GLYCINE-RICH CELL WALL STRUCTURAL PROTEIN 1.8-LIKE"/>
    <property type="match status" value="1"/>
</dbReference>
<dbReference type="EMBL" id="OZ034818">
    <property type="protein sequence ID" value="CAL1390625.1"/>
    <property type="molecule type" value="Genomic_DNA"/>
</dbReference>
<evidence type="ECO:0000256" key="1">
    <source>
        <dbReference type="PROSITE-ProRule" id="PRU00047"/>
    </source>
</evidence>
<feature type="domain" description="CCHC-type" evidence="3">
    <location>
        <begin position="335"/>
        <end position="350"/>
    </location>
</feature>